<protein>
    <submittedName>
        <fullName evidence="2">Uncharacterized protein</fullName>
    </submittedName>
</protein>
<evidence type="ECO:0000313" key="5">
    <source>
        <dbReference type="Proteomes" id="UP000460718"/>
    </source>
</evidence>
<evidence type="ECO:0000256" key="1">
    <source>
        <dbReference type="SAM" id="SignalP"/>
    </source>
</evidence>
<dbReference type="AlphaFoldDB" id="A0A6A3KKD9"/>
<keyword evidence="1" id="KW-0732">Signal</keyword>
<evidence type="ECO:0000313" key="4">
    <source>
        <dbReference type="EMBL" id="KAE9172623.1"/>
    </source>
</evidence>
<dbReference type="EMBL" id="QXFW01000592">
    <property type="protein sequence ID" value="KAE9007861.1"/>
    <property type="molecule type" value="Genomic_DNA"/>
</dbReference>
<dbReference type="EMBL" id="QXFX01000306">
    <property type="protein sequence ID" value="KAE9121078.1"/>
    <property type="molecule type" value="Genomic_DNA"/>
</dbReference>
<evidence type="ECO:0000313" key="7">
    <source>
        <dbReference type="Proteomes" id="UP000488956"/>
    </source>
</evidence>
<dbReference type="Proteomes" id="UP000460718">
    <property type="component" value="Unassembled WGS sequence"/>
</dbReference>
<sequence>MAVAGWLYGRIVHLGCMAAGRLLAVWPNCASGLYGRWATADCMAVAGWLYGRLGCMTAGHLQASLPAKLVVPSR</sequence>
<reference evidence="5 6" key="1">
    <citation type="submission" date="2018-09" db="EMBL/GenBank/DDBJ databases">
        <title>Genomic investigation of the strawberry pathogen Phytophthora fragariae indicates pathogenicity is determined by transcriptional variation in three key races.</title>
        <authorList>
            <person name="Adams T.M."/>
            <person name="Armitage A.D."/>
            <person name="Sobczyk M.K."/>
            <person name="Bates H.J."/>
            <person name="Dunwell J.M."/>
            <person name="Nellist C.F."/>
            <person name="Harrison R.J."/>
        </authorList>
    </citation>
    <scope>NUCLEOTIDE SEQUENCE [LARGE SCALE GENOMIC DNA]</scope>
    <source>
        <strain evidence="4 6">BC-23</strain>
        <strain evidence="3 7">ONT-3</strain>
        <strain evidence="2 5">SCRP245</strain>
    </source>
</reference>
<name>A0A6A3KKD9_9STRA</name>
<evidence type="ECO:0000313" key="2">
    <source>
        <dbReference type="EMBL" id="KAE9007861.1"/>
    </source>
</evidence>
<feature type="signal peptide" evidence="1">
    <location>
        <begin position="1"/>
        <end position="24"/>
    </location>
</feature>
<evidence type="ECO:0000313" key="6">
    <source>
        <dbReference type="Proteomes" id="UP000476176"/>
    </source>
</evidence>
<comment type="caution">
    <text evidence="2">The sequence shown here is derived from an EMBL/GenBank/DDBJ whole genome shotgun (WGS) entry which is preliminary data.</text>
</comment>
<evidence type="ECO:0000313" key="3">
    <source>
        <dbReference type="EMBL" id="KAE9121078.1"/>
    </source>
</evidence>
<organism evidence="2 5">
    <name type="scientific">Phytophthora fragariae</name>
    <dbReference type="NCBI Taxonomy" id="53985"/>
    <lineage>
        <taxon>Eukaryota</taxon>
        <taxon>Sar</taxon>
        <taxon>Stramenopiles</taxon>
        <taxon>Oomycota</taxon>
        <taxon>Peronosporomycetes</taxon>
        <taxon>Peronosporales</taxon>
        <taxon>Peronosporaceae</taxon>
        <taxon>Phytophthora</taxon>
    </lineage>
</organism>
<accession>A0A6A3KKD9</accession>
<dbReference type="EMBL" id="QXGC01003866">
    <property type="protein sequence ID" value="KAE9172623.1"/>
    <property type="molecule type" value="Genomic_DNA"/>
</dbReference>
<proteinExistence type="predicted"/>
<feature type="chain" id="PRO_5036164795" evidence="1">
    <location>
        <begin position="25"/>
        <end position="74"/>
    </location>
</feature>
<gene>
    <name evidence="4" type="ORF">PF004_g27217</name>
    <name evidence="3" type="ORF">PF010_g7236</name>
    <name evidence="2" type="ORF">PF011_g10941</name>
</gene>
<dbReference type="Proteomes" id="UP000476176">
    <property type="component" value="Unassembled WGS sequence"/>
</dbReference>
<dbReference type="Proteomes" id="UP000488956">
    <property type="component" value="Unassembled WGS sequence"/>
</dbReference>